<evidence type="ECO:0000313" key="3">
    <source>
        <dbReference type="Proteomes" id="UP000510788"/>
    </source>
</evidence>
<dbReference type="Proteomes" id="UP000510788">
    <property type="component" value="Chromosome"/>
</dbReference>
<accession>A0A9X7Y6I1</accession>
<evidence type="ECO:0000259" key="1">
    <source>
        <dbReference type="PROSITE" id="PS50943"/>
    </source>
</evidence>
<organism evidence="2 3">
    <name type="scientific">Lactobacillus johnsonii</name>
    <dbReference type="NCBI Taxonomy" id="33959"/>
    <lineage>
        <taxon>Bacteria</taxon>
        <taxon>Bacillati</taxon>
        <taxon>Bacillota</taxon>
        <taxon>Bacilli</taxon>
        <taxon>Lactobacillales</taxon>
        <taxon>Lactobacillaceae</taxon>
        <taxon>Lactobacillus</taxon>
    </lineage>
</organism>
<evidence type="ECO:0000313" key="2">
    <source>
        <dbReference type="EMBL" id="QLL68654.1"/>
    </source>
</evidence>
<reference evidence="2 3" key="1">
    <citation type="submission" date="2020-01" db="EMBL/GenBank/DDBJ databases">
        <title>Complete and circular genome sequences of six lactobacillus isolates from horses.</title>
        <authorList>
            <person name="Hassan H.M."/>
        </authorList>
    </citation>
    <scope>NUCLEOTIDE SEQUENCE [LARGE SCALE GENOMIC DNA]</scope>
    <source>
        <strain evidence="2 3">3DG</strain>
    </source>
</reference>
<dbReference type="EMBL" id="CP047409">
    <property type="protein sequence ID" value="QLL68654.1"/>
    <property type="molecule type" value="Genomic_DNA"/>
</dbReference>
<dbReference type="Pfam" id="PF13443">
    <property type="entry name" value="HTH_26"/>
    <property type="match status" value="1"/>
</dbReference>
<dbReference type="CDD" id="cd00093">
    <property type="entry name" value="HTH_XRE"/>
    <property type="match status" value="1"/>
</dbReference>
<dbReference type="PROSITE" id="PS50943">
    <property type="entry name" value="HTH_CROC1"/>
    <property type="match status" value="1"/>
</dbReference>
<sequence>MSIYQNIQEIAQDRGMSLKEVAKKAGIGENSIYRWQNHKPSMSSLNKVAIALNVDVEDLTTVEDSETPEYRAIQRKAKKMTNQDQKKLLNIMKAAFGDK</sequence>
<dbReference type="Gene3D" id="1.10.260.40">
    <property type="entry name" value="lambda repressor-like DNA-binding domains"/>
    <property type="match status" value="1"/>
</dbReference>
<feature type="domain" description="HTH cro/C1-type" evidence="1">
    <location>
        <begin position="7"/>
        <end position="59"/>
    </location>
</feature>
<gene>
    <name evidence="2" type="ORF">GTO82_07300</name>
</gene>
<dbReference type="InterPro" id="IPR001387">
    <property type="entry name" value="Cro/C1-type_HTH"/>
</dbReference>
<dbReference type="RefSeq" id="WP_180873054.1">
    <property type="nucleotide sequence ID" value="NZ_CP047409.1"/>
</dbReference>
<dbReference type="InterPro" id="IPR010982">
    <property type="entry name" value="Lambda_DNA-bd_dom_sf"/>
</dbReference>
<dbReference type="GO" id="GO:0003677">
    <property type="term" value="F:DNA binding"/>
    <property type="evidence" value="ECO:0007669"/>
    <property type="project" value="InterPro"/>
</dbReference>
<dbReference type="AlphaFoldDB" id="A0A9X7Y6I1"/>
<name>A0A9X7Y6I1_LACJH</name>
<proteinExistence type="predicted"/>
<dbReference type="SUPFAM" id="SSF47413">
    <property type="entry name" value="lambda repressor-like DNA-binding domains"/>
    <property type="match status" value="1"/>
</dbReference>
<dbReference type="SMART" id="SM00530">
    <property type="entry name" value="HTH_XRE"/>
    <property type="match status" value="1"/>
</dbReference>
<protein>
    <submittedName>
        <fullName evidence="2">Helix-turn-helix domain-containing protein</fullName>
    </submittedName>
</protein>